<feature type="compositionally biased region" description="Polar residues" evidence="1">
    <location>
        <begin position="98"/>
        <end position="122"/>
    </location>
</feature>
<evidence type="ECO:0000256" key="1">
    <source>
        <dbReference type="SAM" id="MobiDB-lite"/>
    </source>
</evidence>
<protein>
    <submittedName>
        <fullName evidence="2">Uncharacterized protein</fullName>
    </submittedName>
</protein>
<keyword evidence="3" id="KW-1185">Reference proteome</keyword>
<accession>A0A9Q1BGX0</accession>
<comment type="caution">
    <text evidence="2">The sequence shown here is derived from an EMBL/GenBank/DDBJ whole genome shotgun (WGS) entry which is preliminary data.</text>
</comment>
<reference evidence="2" key="1">
    <citation type="submission" date="2021-10" db="EMBL/GenBank/DDBJ databases">
        <title>Tropical sea cucumber genome reveals ecological adaptation and Cuvierian tubules defense mechanism.</title>
        <authorList>
            <person name="Chen T."/>
        </authorList>
    </citation>
    <scope>NUCLEOTIDE SEQUENCE</scope>
    <source>
        <strain evidence="2">Nanhai2018</strain>
        <tissue evidence="2">Muscle</tissue>
    </source>
</reference>
<proteinExistence type="predicted"/>
<feature type="compositionally biased region" description="Polar residues" evidence="1">
    <location>
        <begin position="132"/>
        <end position="146"/>
    </location>
</feature>
<feature type="region of interest" description="Disordered" evidence="1">
    <location>
        <begin position="93"/>
        <end position="169"/>
    </location>
</feature>
<dbReference type="AlphaFoldDB" id="A0A9Q1BGX0"/>
<evidence type="ECO:0000313" key="2">
    <source>
        <dbReference type="EMBL" id="KAJ8024182.1"/>
    </source>
</evidence>
<dbReference type="EMBL" id="JAIZAY010000019">
    <property type="protein sequence ID" value="KAJ8024182.1"/>
    <property type="molecule type" value="Genomic_DNA"/>
</dbReference>
<dbReference type="Proteomes" id="UP001152320">
    <property type="component" value="Chromosome 19"/>
</dbReference>
<gene>
    <name evidence="2" type="ORF">HOLleu_36835</name>
</gene>
<sequence length="169" mass="18924">MGSYRMMLFKFGQQVTQNIAVNIAKYYELPASTIDEIERRNPGTTLIRALEQRMIICENEDKLREFHETLVMMEYLDLANIIEDVYPQFRQALPVSPQGANQPATPETSNSGRSSATASQGEITDEGRPLMSPTTTTPARQSNSPTRIGGITDYGRELMPPASMQYQSN</sequence>
<name>A0A9Q1BGX0_HOLLE</name>
<evidence type="ECO:0000313" key="3">
    <source>
        <dbReference type="Proteomes" id="UP001152320"/>
    </source>
</evidence>
<organism evidence="2 3">
    <name type="scientific">Holothuria leucospilota</name>
    <name type="common">Black long sea cucumber</name>
    <name type="synonym">Mertensiothuria leucospilota</name>
    <dbReference type="NCBI Taxonomy" id="206669"/>
    <lineage>
        <taxon>Eukaryota</taxon>
        <taxon>Metazoa</taxon>
        <taxon>Echinodermata</taxon>
        <taxon>Eleutherozoa</taxon>
        <taxon>Echinozoa</taxon>
        <taxon>Holothuroidea</taxon>
        <taxon>Aspidochirotacea</taxon>
        <taxon>Aspidochirotida</taxon>
        <taxon>Holothuriidae</taxon>
        <taxon>Holothuria</taxon>
    </lineage>
</organism>